<proteinExistence type="predicted"/>
<feature type="compositionally biased region" description="Basic and acidic residues" evidence="1">
    <location>
        <begin position="16"/>
        <end position="29"/>
    </location>
</feature>
<dbReference type="EMBL" id="LT629701">
    <property type="protein sequence ID" value="SDM39144.1"/>
    <property type="molecule type" value="Genomic_DNA"/>
</dbReference>
<dbReference type="STRING" id="211114.SAMN04489726_1392"/>
<dbReference type="AlphaFoldDB" id="A0A1G9SUX3"/>
<evidence type="ECO:0000256" key="1">
    <source>
        <dbReference type="SAM" id="MobiDB-lite"/>
    </source>
</evidence>
<dbReference type="RefSeq" id="WP_030433658.1">
    <property type="nucleotide sequence ID" value="NZ_JOEF01000049.1"/>
</dbReference>
<sequence>MASETKRAVQFASTAHRADHQPDECSLRQDEEDAEVGAQCRRTESHRYALAFVAWAPPSASEAITSQRKIKSTRACWQFQPDFTVAG</sequence>
<reference evidence="2 3" key="1">
    <citation type="submission" date="2016-10" db="EMBL/GenBank/DDBJ databases">
        <authorList>
            <person name="de Groot N.N."/>
        </authorList>
    </citation>
    <scope>NUCLEOTIDE SEQUENCE [LARGE SCALE GENOMIC DNA]</scope>
    <source>
        <strain evidence="2 3">DSM 44149</strain>
    </source>
</reference>
<name>A0A1G9SUX3_ALLAB</name>
<organism evidence="2 3">
    <name type="scientific">Allokutzneria albata</name>
    <name type="common">Kibdelosporangium albatum</name>
    <dbReference type="NCBI Taxonomy" id="211114"/>
    <lineage>
        <taxon>Bacteria</taxon>
        <taxon>Bacillati</taxon>
        <taxon>Actinomycetota</taxon>
        <taxon>Actinomycetes</taxon>
        <taxon>Pseudonocardiales</taxon>
        <taxon>Pseudonocardiaceae</taxon>
        <taxon>Allokutzneria</taxon>
    </lineage>
</organism>
<keyword evidence="3" id="KW-1185">Reference proteome</keyword>
<accession>A0A1G9SUX3</accession>
<feature type="region of interest" description="Disordered" evidence="1">
    <location>
        <begin position="1"/>
        <end position="33"/>
    </location>
</feature>
<dbReference type="Proteomes" id="UP000183376">
    <property type="component" value="Chromosome I"/>
</dbReference>
<protein>
    <submittedName>
        <fullName evidence="2">Uncharacterized protein</fullName>
    </submittedName>
</protein>
<evidence type="ECO:0000313" key="3">
    <source>
        <dbReference type="Proteomes" id="UP000183376"/>
    </source>
</evidence>
<gene>
    <name evidence="2" type="ORF">SAMN04489726_1392</name>
</gene>
<evidence type="ECO:0000313" key="2">
    <source>
        <dbReference type="EMBL" id="SDM39144.1"/>
    </source>
</evidence>